<feature type="domain" description="Reverse transcriptase" evidence="1">
    <location>
        <begin position="401"/>
        <end position="526"/>
    </location>
</feature>
<dbReference type="PANTHER" id="PTHR33395">
    <property type="entry name" value="TRANSCRIPTASE, PUTATIVE-RELATED-RELATED"/>
    <property type="match status" value="1"/>
</dbReference>
<evidence type="ECO:0000313" key="4">
    <source>
        <dbReference type="WBParaSite" id="PSU_v2.g9063.t1"/>
    </source>
</evidence>
<dbReference type="AlphaFoldDB" id="A0A914Z9R0"/>
<proteinExistence type="predicted"/>
<dbReference type="Pfam" id="PF14529">
    <property type="entry name" value="Exo_endo_phos_2"/>
    <property type="match status" value="1"/>
</dbReference>
<dbReference type="GO" id="GO:0003824">
    <property type="term" value="F:catalytic activity"/>
    <property type="evidence" value="ECO:0007669"/>
    <property type="project" value="InterPro"/>
</dbReference>
<dbReference type="Gene3D" id="3.60.10.10">
    <property type="entry name" value="Endonuclease/exonuclease/phosphatase"/>
    <property type="match status" value="1"/>
</dbReference>
<dbReference type="InterPro" id="IPR005135">
    <property type="entry name" value="Endo/exonuclease/phosphatase"/>
</dbReference>
<evidence type="ECO:0000259" key="2">
    <source>
        <dbReference type="Pfam" id="PF14529"/>
    </source>
</evidence>
<dbReference type="InterPro" id="IPR036691">
    <property type="entry name" value="Endo/exonu/phosph_ase_sf"/>
</dbReference>
<sequence length="545" mass="63029">MFRFILSYRPKEIKAIDAFEDFTNLFNSISPFQPTAYILLGDLNLPEIKWDNYKPPSIPAKNMKRINNKIIEFCENHQMKQLVDFPTRITKKTKNILDLVFSSTTNVKNVSTVSQYVQKILFSTLDHEIVSFEIEFQSSIKEIKSSSYLDFANGNYDLFNYYISTIPWKEKLSSLSNSTKKFNFIKSIILKGIYDMKLIPQKNYNSFEKNICYPKIISKMKQTYLNLMNDPFKTDASRKVGKKLFKMFKNFVDKNQKKLLSNQKTLYKTLASITKTPHAPIPTLIIDETPIFENDEKAEAMKNYFKSVYNQSNRTISYTSNEPQADSLCNIIFNRVIVEKYLKSCKSKNLLGPDGLPGYVIKELRSTISLPFTILFNHMIQNCDIPDVFLISHVTPIPKIPNSIALSDYRPISGTSDILKTLERYVKENLMMHLKMNKFLPEEQFGFRPGHSTTKQMILFEEHINRATQKKITTDVIYIDVQKAFDKPKFEDIQKELKEAKIDGKLLNLIMHILVHRVFLVKVNGKCSSQTTADSGVGQAEQIVK</sequence>
<name>A0A914Z9R0_9BILA</name>
<dbReference type="SUPFAM" id="SSF56219">
    <property type="entry name" value="DNase I-like"/>
    <property type="match status" value="1"/>
</dbReference>
<feature type="domain" description="Endonuclease/exonuclease/phosphatase" evidence="2">
    <location>
        <begin position="3"/>
        <end position="116"/>
    </location>
</feature>
<evidence type="ECO:0000313" key="3">
    <source>
        <dbReference type="Proteomes" id="UP000887577"/>
    </source>
</evidence>
<dbReference type="GO" id="GO:0007508">
    <property type="term" value="P:larval heart development"/>
    <property type="evidence" value="ECO:0007669"/>
    <property type="project" value="TreeGrafter"/>
</dbReference>
<reference evidence="4" key="1">
    <citation type="submission" date="2022-11" db="UniProtKB">
        <authorList>
            <consortium name="WormBaseParasite"/>
        </authorList>
    </citation>
    <scope>IDENTIFICATION</scope>
</reference>
<protein>
    <submittedName>
        <fullName evidence="4">Reverse transcriptase domain-containing protein</fullName>
    </submittedName>
</protein>
<accession>A0A914Z9R0</accession>
<dbReference type="GO" id="GO:0061343">
    <property type="term" value="P:cell adhesion involved in heart morphogenesis"/>
    <property type="evidence" value="ECO:0007669"/>
    <property type="project" value="TreeGrafter"/>
</dbReference>
<organism evidence="3 4">
    <name type="scientific">Panagrolaimus superbus</name>
    <dbReference type="NCBI Taxonomy" id="310955"/>
    <lineage>
        <taxon>Eukaryota</taxon>
        <taxon>Metazoa</taxon>
        <taxon>Ecdysozoa</taxon>
        <taxon>Nematoda</taxon>
        <taxon>Chromadorea</taxon>
        <taxon>Rhabditida</taxon>
        <taxon>Tylenchina</taxon>
        <taxon>Panagrolaimomorpha</taxon>
        <taxon>Panagrolaimoidea</taxon>
        <taxon>Panagrolaimidae</taxon>
        <taxon>Panagrolaimus</taxon>
    </lineage>
</organism>
<dbReference type="Proteomes" id="UP000887577">
    <property type="component" value="Unplaced"/>
</dbReference>
<dbReference type="InterPro" id="IPR000477">
    <property type="entry name" value="RT_dom"/>
</dbReference>
<dbReference type="GO" id="GO:0031012">
    <property type="term" value="C:extracellular matrix"/>
    <property type="evidence" value="ECO:0007669"/>
    <property type="project" value="TreeGrafter"/>
</dbReference>
<keyword evidence="3" id="KW-1185">Reference proteome</keyword>
<dbReference type="Pfam" id="PF00078">
    <property type="entry name" value="RVT_1"/>
    <property type="match status" value="1"/>
</dbReference>
<evidence type="ECO:0000259" key="1">
    <source>
        <dbReference type="Pfam" id="PF00078"/>
    </source>
</evidence>
<dbReference type="PANTHER" id="PTHR33395:SF22">
    <property type="entry name" value="REVERSE TRANSCRIPTASE DOMAIN-CONTAINING PROTEIN"/>
    <property type="match status" value="1"/>
</dbReference>
<dbReference type="WBParaSite" id="PSU_v2.g9063.t1">
    <property type="protein sequence ID" value="PSU_v2.g9063.t1"/>
    <property type="gene ID" value="PSU_v2.g9063"/>
</dbReference>